<feature type="transmembrane region" description="Helical" evidence="1">
    <location>
        <begin position="101"/>
        <end position="118"/>
    </location>
</feature>
<feature type="transmembrane region" description="Helical" evidence="1">
    <location>
        <begin position="76"/>
        <end position="95"/>
    </location>
</feature>
<dbReference type="RefSeq" id="WP_108971319.1">
    <property type="nucleotide sequence ID" value="NZ_CP022188.1"/>
</dbReference>
<evidence type="ECO:0000256" key="1">
    <source>
        <dbReference type="SAM" id="Phobius"/>
    </source>
</evidence>
<dbReference type="EMBL" id="CP022188">
    <property type="protein sequence ID" value="AWI78322.1"/>
    <property type="molecule type" value="Genomic_DNA"/>
</dbReference>
<dbReference type="Pfam" id="PF07331">
    <property type="entry name" value="TctB"/>
    <property type="match status" value="1"/>
</dbReference>
<dbReference type="InterPro" id="IPR009936">
    <property type="entry name" value="DUF1468"/>
</dbReference>
<keyword evidence="1" id="KW-1133">Transmembrane helix</keyword>
<protein>
    <recommendedName>
        <fullName evidence="2">DUF1468 domain-containing protein</fullName>
    </recommendedName>
</protein>
<sequence length="155" mass="16842">MDRRKIDVALSSVLIIASIVILTNDSLVEGGVETELGSMLLPRIVATLITVFAAMIGIPSLFRLLSGAPQGETERIDTKGFLGIAAYVAILVSYWYAMPHLGFILTTSLAMFSIAILLEGRQWLAMAAVSIVTPLVVFYTSSHLLRVFLPTWSLT</sequence>
<feature type="domain" description="DUF1468" evidence="2">
    <location>
        <begin position="14"/>
        <end position="150"/>
    </location>
</feature>
<evidence type="ECO:0000313" key="3">
    <source>
        <dbReference type="EMBL" id="AWI78322.1"/>
    </source>
</evidence>
<keyword evidence="1" id="KW-0472">Membrane</keyword>
<organism evidence="3 4">
    <name type="scientific">Parazoarcus communis</name>
    <dbReference type="NCBI Taxonomy" id="41977"/>
    <lineage>
        <taxon>Bacteria</taxon>
        <taxon>Pseudomonadati</taxon>
        <taxon>Pseudomonadota</taxon>
        <taxon>Betaproteobacteria</taxon>
        <taxon>Rhodocyclales</taxon>
        <taxon>Zoogloeaceae</taxon>
        <taxon>Parazoarcus</taxon>
    </lineage>
</organism>
<dbReference type="Proteomes" id="UP000244902">
    <property type="component" value="Chromosome"/>
</dbReference>
<proteinExistence type="predicted"/>
<name>A0A2U8GXB7_9RHOO</name>
<reference evidence="3 4" key="1">
    <citation type="submission" date="2017-06" db="EMBL/GenBank/DDBJ databases">
        <title>Azoarcus sp. TSNA42 complete genome sequence.</title>
        <authorList>
            <person name="Woo J.-H."/>
            <person name="Kim H.-S."/>
        </authorList>
    </citation>
    <scope>NUCLEOTIDE SEQUENCE [LARGE SCALE GENOMIC DNA]</scope>
    <source>
        <strain evidence="3 4">TSNA42</strain>
    </source>
</reference>
<evidence type="ECO:0000313" key="4">
    <source>
        <dbReference type="Proteomes" id="UP000244902"/>
    </source>
</evidence>
<dbReference type="OrthoDB" id="5431219at2"/>
<gene>
    <name evidence="3" type="ORF">CEW87_02515</name>
</gene>
<accession>A0A2U8GXB7</accession>
<keyword evidence="1" id="KW-0812">Transmembrane</keyword>
<evidence type="ECO:0000259" key="2">
    <source>
        <dbReference type="Pfam" id="PF07331"/>
    </source>
</evidence>
<feature type="transmembrane region" description="Helical" evidence="1">
    <location>
        <begin position="123"/>
        <end position="145"/>
    </location>
</feature>
<dbReference type="AlphaFoldDB" id="A0A2U8GXB7"/>
<feature type="transmembrane region" description="Helical" evidence="1">
    <location>
        <begin position="40"/>
        <end position="64"/>
    </location>
</feature>